<protein>
    <submittedName>
        <fullName evidence="7">Polysaccharide biosynthesis protein</fullName>
    </submittedName>
</protein>
<dbReference type="RefSeq" id="WP_342020792.1">
    <property type="nucleotide sequence ID" value="NZ_JBBYAK010000001.1"/>
</dbReference>
<dbReference type="Proteomes" id="UP001459714">
    <property type="component" value="Unassembled WGS sequence"/>
</dbReference>
<evidence type="ECO:0000313" key="8">
    <source>
        <dbReference type="Proteomes" id="UP001459714"/>
    </source>
</evidence>
<feature type="transmembrane region" description="Helical" evidence="6">
    <location>
        <begin position="356"/>
        <end position="374"/>
    </location>
</feature>
<feature type="transmembrane region" description="Helical" evidence="6">
    <location>
        <begin position="160"/>
        <end position="177"/>
    </location>
</feature>
<dbReference type="EMBL" id="JBBYAK010000001">
    <property type="protein sequence ID" value="MEL3959046.1"/>
    <property type="molecule type" value="Genomic_DNA"/>
</dbReference>
<keyword evidence="4 6" id="KW-1133">Transmembrane helix</keyword>
<feature type="transmembrane region" description="Helical" evidence="6">
    <location>
        <begin position="446"/>
        <end position="466"/>
    </location>
</feature>
<accession>A0ABU9K1Q5</accession>
<feature type="transmembrane region" description="Helical" evidence="6">
    <location>
        <begin position="381"/>
        <end position="401"/>
    </location>
</feature>
<dbReference type="CDD" id="cd13124">
    <property type="entry name" value="MATE_SpoVB_like"/>
    <property type="match status" value="1"/>
</dbReference>
<comment type="caution">
    <text evidence="7">The sequence shown here is derived from an EMBL/GenBank/DDBJ whole genome shotgun (WGS) entry which is preliminary data.</text>
</comment>
<evidence type="ECO:0000313" key="7">
    <source>
        <dbReference type="EMBL" id="MEL3959046.1"/>
    </source>
</evidence>
<evidence type="ECO:0000256" key="6">
    <source>
        <dbReference type="SAM" id="Phobius"/>
    </source>
</evidence>
<evidence type="ECO:0000256" key="5">
    <source>
        <dbReference type="ARBA" id="ARBA00023136"/>
    </source>
</evidence>
<dbReference type="InterPro" id="IPR024923">
    <property type="entry name" value="PG_synth_SpoVB"/>
</dbReference>
<reference evidence="7 8" key="1">
    <citation type="submission" date="2024-03" db="EMBL/GenBank/DDBJ databases">
        <title>Bacilli Hybrid Assemblies.</title>
        <authorList>
            <person name="Kovac J."/>
        </authorList>
    </citation>
    <scope>NUCLEOTIDE SEQUENCE [LARGE SCALE GENOMIC DNA]</scope>
    <source>
        <strain evidence="7 8">FSL M8-0022</strain>
    </source>
</reference>
<gene>
    <name evidence="7" type="ORF">NST17_17980</name>
</gene>
<feature type="transmembrane region" description="Helical" evidence="6">
    <location>
        <begin position="232"/>
        <end position="252"/>
    </location>
</feature>
<dbReference type="Pfam" id="PF01943">
    <property type="entry name" value="Polysacc_synt"/>
    <property type="match status" value="1"/>
</dbReference>
<dbReference type="InterPro" id="IPR050833">
    <property type="entry name" value="Poly_Biosynth_Transport"/>
</dbReference>
<evidence type="ECO:0000256" key="3">
    <source>
        <dbReference type="ARBA" id="ARBA00022692"/>
    </source>
</evidence>
<keyword evidence="2" id="KW-1003">Cell membrane</keyword>
<organism evidence="7 8">
    <name type="scientific">Caldifermentibacillus hisashii</name>
    <dbReference type="NCBI Taxonomy" id="996558"/>
    <lineage>
        <taxon>Bacteria</taxon>
        <taxon>Bacillati</taxon>
        <taxon>Bacillota</taxon>
        <taxon>Bacilli</taxon>
        <taxon>Bacillales</taxon>
        <taxon>Bacillaceae</taxon>
        <taxon>Caldifermentibacillus</taxon>
    </lineage>
</organism>
<dbReference type="InterPro" id="IPR002797">
    <property type="entry name" value="Polysacc_synth"/>
</dbReference>
<sequence>MSQTTFVKSAFILTIASLLSKILGSIFRIPLQNIAGDEVLGIFSLVYPVYMVALFLSVAGIPTAISKLIAEARAINNQGNIREIYTTASILSLFFGVISFAIIYFFSTPIANALGGPETRVSLIIVSATLIIAPYMAVYRGYFQGFEDMRPTGISQVIEQFIRVALILIMAYILVSAEASTEVISGGVMVGSVLGTLASLIYLRMIYARSSFKVKKITAYSFTIFKKWSKQILQVSIPIAIGSITMALLNFIDSFTVPLGLRQAGVSTEKITYLYGIFSRGTTLVQIVTVFASSIVMPLIPAITKKMLERDLSGTRSIIERSYYLTHFISWPAALGLVALTFPLNLSLFTNLEGSMVLAITEFSSVFTSLVLLGTGVLQGIGLGNISAFIIILGVVLKIIINPMFIRISGLDGAAWATLTVYFVLFLTNSMIINKHLKLILFNKQIGKIILASVIMGAVIGIPTLFFDLSEWTRLQALGYIIIAIIFGAIIYFLQLFLYKGIDRKEIQTLLKKTRTG</sequence>
<feature type="transmembrane region" description="Helical" evidence="6">
    <location>
        <begin position="413"/>
        <end position="434"/>
    </location>
</feature>
<evidence type="ECO:0000256" key="1">
    <source>
        <dbReference type="ARBA" id="ARBA00004651"/>
    </source>
</evidence>
<keyword evidence="8" id="KW-1185">Reference proteome</keyword>
<keyword evidence="3 6" id="KW-0812">Transmembrane</keyword>
<keyword evidence="5 6" id="KW-0472">Membrane</keyword>
<proteinExistence type="predicted"/>
<dbReference type="PIRSF" id="PIRSF038958">
    <property type="entry name" value="PG_synth_SpoVB"/>
    <property type="match status" value="1"/>
</dbReference>
<feature type="transmembrane region" description="Helical" evidence="6">
    <location>
        <begin position="183"/>
        <end position="203"/>
    </location>
</feature>
<dbReference type="PANTHER" id="PTHR30250">
    <property type="entry name" value="PST FAMILY PREDICTED COLANIC ACID TRANSPORTER"/>
    <property type="match status" value="1"/>
</dbReference>
<feature type="transmembrane region" description="Helical" evidence="6">
    <location>
        <begin position="84"/>
        <end position="107"/>
    </location>
</feature>
<feature type="transmembrane region" description="Helical" evidence="6">
    <location>
        <begin position="324"/>
        <end position="344"/>
    </location>
</feature>
<feature type="transmembrane region" description="Helical" evidence="6">
    <location>
        <begin position="478"/>
        <end position="499"/>
    </location>
</feature>
<comment type="subcellular location">
    <subcellularLocation>
        <location evidence="1">Cell membrane</location>
        <topology evidence="1">Multi-pass membrane protein</topology>
    </subcellularLocation>
</comment>
<evidence type="ECO:0000256" key="4">
    <source>
        <dbReference type="ARBA" id="ARBA00022989"/>
    </source>
</evidence>
<evidence type="ECO:0000256" key="2">
    <source>
        <dbReference type="ARBA" id="ARBA00022475"/>
    </source>
</evidence>
<feature type="transmembrane region" description="Helical" evidence="6">
    <location>
        <begin position="40"/>
        <end position="63"/>
    </location>
</feature>
<feature type="transmembrane region" description="Helical" evidence="6">
    <location>
        <begin position="283"/>
        <end position="303"/>
    </location>
</feature>
<name>A0ABU9K1Q5_9BACI</name>
<dbReference type="PANTHER" id="PTHR30250:SF29">
    <property type="entry name" value="POLYSACCHARIDE BIOSYNTHESIS PROTEIN C-TERMINAL DOMAIN-CONTAINING PROTEIN"/>
    <property type="match status" value="1"/>
</dbReference>
<feature type="transmembrane region" description="Helical" evidence="6">
    <location>
        <begin position="119"/>
        <end position="139"/>
    </location>
</feature>